<evidence type="ECO:0000313" key="2">
    <source>
        <dbReference type="EMBL" id="PSL49248.1"/>
    </source>
</evidence>
<gene>
    <name evidence="2" type="ORF">CLV51_101578</name>
</gene>
<proteinExistence type="predicted"/>
<reference evidence="2 3" key="1">
    <citation type="submission" date="2018-03" db="EMBL/GenBank/DDBJ databases">
        <title>Genomic Encyclopedia of Archaeal and Bacterial Type Strains, Phase II (KMG-II): from individual species to whole genera.</title>
        <authorList>
            <person name="Goeker M."/>
        </authorList>
    </citation>
    <scope>NUCLEOTIDE SEQUENCE [LARGE SCALE GENOMIC DNA]</scope>
    <source>
        <strain evidence="2 3">DSM 24859</strain>
    </source>
</reference>
<accession>A0A2P8HSS1</accession>
<keyword evidence="1" id="KW-0812">Transmembrane</keyword>
<name>A0A2P8HSS1_CHINA</name>
<dbReference type="Proteomes" id="UP000240971">
    <property type="component" value="Unassembled WGS sequence"/>
</dbReference>
<evidence type="ECO:0000256" key="1">
    <source>
        <dbReference type="SAM" id="Phobius"/>
    </source>
</evidence>
<keyword evidence="1" id="KW-1133">Transmembrane helix</keyword>
<dbReference type="EMBL" id="PYAW01000001">
    <property type="protein sequence ID" value="PSL49248.1"/>
    <property type="molecule type" value="Genomic_DNA"/>
</dbReference>
<dbReference type="AlphaFoldDB" id="A0A2P8HSS1"/>
<sequence>MLMHLLTVVQTTNFYKVGDSIGHVGAYLAVIVFAAMFVYAWFKYAKA</sequence>
<organism evidence="2 3">
    <name type="scientific">Chitinophaga niastensis</name>
    <dbReference type="NCBI Taxonomy" id="536980"/>
    <lineage>
        <taxon>Bacteria</taxon>
        <taxon>Pseudomonadati</taxon>
        <taxon>Bacteroidota</taxon>
        <taxon>Chitinophagia</taxon>
        <taxon>Chitinophagales</taxon>
        <taxon>Chitinophagaceae</taxon>
        <taxon>Chitinophaga</taxon>
    </lineage>
</organism>
<comment type="caution">
    <text evidence="2">The sequence shown here is derived from an EMBL/GenBank/DDBJ whole genome shotgun (WGS) entry which is preliminary data.</text>
</comment>
<keyword evidence="1" id="KW-0472">Membrane</keyword>
<keyword evidence="3" id="KW-1185">Reference proteome</keyword>
<protein>
    <submittedName>
        <fullName evidence="2">Uncharacterized protein</fullName>
    </submittedName>
</protein>
<evidence type="ECO:0000313" key="3">
    <source>
        <dbReference type="Proteomes" id="UP000240971"/>
    </source>
</evidence>
<feature type="transmembrane region" description="Helical" evidence="1">
    <location>
        <begin position="20"/>
        <end position="42"/>
    </location>
</feature>